<dbReference type="PANTHER" id="PTHR42791">
    <property type="entry name" value="GNAT FAMILY ACETYLTRANSFERASE"/>
    <property type="match status" value="1"/>
</dbReference>
<dbReference type="InterPro" id="IPR000182">
    <property type="entry name" value="GNAT_dom"/>
</dbReference>
<dbReference type="OrthoDB" id="5319888at2"/>
<dbReference type="AlphaFoldDB" id="A0A563U994"/>
<dbReference type="Pfam" id="PF00583">
    <property type="entry name" value="Acetyltransf_1"/>
    <property type="match status" value="1"/>
</dbReference>
<dbReference type="GO" id="GO:0016747">
    <property type="term" value="F:acyltransferase activity, transferring groups other than amino-acyl groups"/>
    <property type="evidence" value="ECO:0007669"/>
    <property type="project" value="InterPro"/>
</dbReference>
<dbReference type="InterPro" id="IPR052523">
    <property type="entry name" value="Trichothecene_AcTrans"/>
</dbReference>
<keyword evidence="2" id="KW-0808">Transferase</keyword>
<dbReference type="PROSITE" id="PS51186">
    <property type="entry name" value="GNAT"/>
    <property type="match status" value="1"/>
</dbReference>
<dbReference type="EMBL" id="VOEI01000001">
    <property type="protein sequence ID" value="TWR27853.1"/>
    <property type="molecule type" value="Genomic_DNA"/>
</dbReference>
<keyword evidence="3" id="KW-1185">Reference proteome</keyword>
<name>A0A563U994_9SPHI</name>
<sequence>MIRDANPNDAKSIVPLILLAMGPLATKFANSDDLQVQTDLFSQFVTAKDNQYSYQNILVREENGNIAGMIMAYDGAKLQELRKPFLDHIKQENGFAGEPEDETQTGEYYIDCLAVLPQWQGHSLGSKLIKAMCYKIKEEGHDTVGLLVSRPQAKRLYERLGFKVINEIFLLGVQHQHMQLRLS</sequence>
<reference evidence="2 3" key="1">
    <citation type="submission" date="2019-07" db="EMBL/GenBank/DDBJ databases">
        <authorList>
            <person name="Kim J."/>
        </authorList>
    </citation>
    <scope>NUCLEOTIDE SEQUENCE [LARGE SCALE GENOMIC DNA]</scope>
    <source>
        <strain evidence="2 3">MJ1a</strain>
    </source>
</reference>
<comment type="caution">
    <text evidence="2">The sequence shown here is derived from an EMBL/GenBank/DDBJ whole genome shotgun (WGS) entry which is preliminary data.</text>
</comment>
<evidence type="ECO:0000313" key="3">
    <source>
        <dbReference type="Proteomes" id="UP000318010"/>
    </source>
</evidence>
<protein>
    <submittedName>
        <fullName evidence="2">GNAT family N-acetyltransferase</fullName>
    </submittedName>
</protein>
<dbReference type="Gene3D" id="3.40.630.30">
    <property type="match status" value="1"/>
</dbReference>
<dbReference type="Proteomes" id="UP000318010">
    <property type="component" value="Unassembled WGS sequence"/>
</dbReference>
<accession>A0A563U994</accession>
<dbReference type="InterPro" id="IPR016181">
    <property type="entry name" value="Acyl_CoA_acyltransferase"/>
</dbReference>
<proteinExistence type="predicted"/>
<feature type="domain" description="N-acetyltransferase" evidence="1">
    <location>
        <begin position="1"/>
        <end position="183"/>
    </location>
</feature>
<dbReference type="PANTHER" id="PTHR42791:SF1">
    <property type="entry name" value="N-ACETYLTRANSFERASE DOMAIN-CONTAINING PROTEIN"/>
    <property type="match status" value="1"/>
</dbReference>
<evidence type="ECO:0000313" key="2">
    <source>
        <dbReference type="EMBL" id="TWR27853.1"/>
    </source>
</evidence>
<dbReference type="RefSeq" id="WP_146268667.1">
    <property type="nucleotide sequence ID" value="NZ_VOEI01000001.1"/>
</dbReference>
<gene>
    <name evidence="2" type="ORF">FPZ42_01175</name>
</gene>
<dbReference type="CDD" id="cd04301">
    <property type="entry name" value="NAT_SF"/>
    <property type="match status" value="1"/>
</dbReference>
<evidence type="ECO:0000259" key="1">
    <source>
        <dbReference type="PROSITE" id="PS51186"/>
    </source>
</evidence>
<organism evidence="2 3">
    <name type="scientific">Mucilaginibacter achroorhodeus</name>
    <dbReference type="NCBI Taxonomy" id="2599294"/>
    <lineage>
        <taxon>Bacteria</taxon>
        <taxon>Pseudomonadati</taxon>
        <taxon>Bacteroidota</taxon>
        <taxon>Sphingobacteriia</taxon>
        <taxon>Sphingobacteriales</taxon>
        <taxon>Sphingobacteriaceae</taxon>
        <taxon>Mucilaginibacter</taxon>
    </lineage>
</organism>
<dbReference type="SUPFAM" id="SSF55729">
    <property type="entry name" value="Acyl-CoA N-acyltransferases (Nat)"/>
    <property type="match status" value="1"/>
</dbReference>